<feature type="compositionally biased region" description="Low complexity" evidence="3">
    <location>
        <begin position="376"/>
        <end position="390"/>
    </location>
</feature>
<dbReference type="SUPFAM" id="SSF48371">
    <property type="entry name" value="ARM repeat"/>
    <property type="match status" value="1"/>
</dbReference>
<feature type="region of interest" description="Disordered" evidence="3">
    <location>
        <begin position="1272"/>
        <end position="1324"/>
    </location>
</feature>
<feature type="compositionally biased region" description="Low complexity" evidence="3">
    <location>
        <begin position="736"/>
        <end position="753"/>
    </location>
</feature>
<evidence type="ECO:0000256" key="1">
    <source>
        <dbReference type="ARBA" id="ARBA00010409"/>
    </source>
</evidence>
<dbReference type="GO" id="GO:0003824">
    <property type="term" value="F:catalytic activity"/>
    <property type="evidence" value="ECO:0007669"/>
    <property type="project" value="InterPro"/>
</dbReference>
<comment type="similarity">
    <text evidence="1">Belongs to the THADA family.</text>
</comment>
<evidence type="ECO:0000313" key="5">
    <source>
        <dbReference type="EMBL" id="GBG31479.1"/>
    </source>
</evidence>
<dbReference type="InParanoid" id="A0A2R5GME5"/>
<comment type="caution">
    <text evidence="5">The sequence shown here is derived from an EMBL/GenBank/DDBJ whole genome shotgun (WGS) entry which is preliminary data.</text>
</comment>
<accession>A0A2R5GME5</accession>
<gene>
    <name evidence="5" type="ORF">FCC1311_077032</name>
</gene>
<dbReference type="InterPro" id="IPR051954">
    <property type="entry name" value="tRNA_methyltransferase_THADA"/>
</dbReference>
<dbReference type="Pfam" id="PF10350">
    <property type="entry name" value="DUF2428"/>
    <property type="match status" value="1"/>
</dbReference>
<dbReference type="OrthoDB" id="252265at2759"/>
<evidence type="ECO:0000313" key="6">
    <source>
        <dbReference type="Proteomes" id="UP000241890"/>
    </source>
</evidence>
<dbReference type="PANTHER" id="PTHR14387">
    <property type="entry name" value="THADA/DEATH RECEPTOR INTERACTING PROTEIN"/>
    <property type="match status" value="1"/>
</dbReference>
<dbReference type="InterPro" id="IPR016024">
    <property type="entry name" value="ARM-type_fold"/>
</dbReference>
<dbReference type="Pfam" id="PF25151">
    <property type="entry name" value="TPR_Trm732_C"/>
    <property type="match status" value="1"/>
</dbReference>
<dbReference type="EMBL" id="BEYU01000099">
    <property type="protein sequence ID" value="GBG31479.1"/>
    <property type="molecule type" value="Genomic_DNA"/>
</dbReference>
<feature type="region of interest" description="Disordered" evidence="3">
    <location>
        <begin position="376"/>
        <end position="396"/>
    </location>
</feature>
<evidence type="ECO:0000256" key="2">
    <source>
        <dbReference type="ARBA" id="ARBA00022694"/>
    </source>
</evidence>
<dbReference type="GO" id="GO:0005829">
    <property type="term" value="C:cytosol"/>
    <property type="evidence" value="ECO:0007669"/>
    <property type="project" value="TreeGrafter"/>
</dbReference>
<dbReference type="SUPFAM" id="SSF53927">
    <property type="entry name" value="Cytidine deaminase-like"/>
    <property type="match status" value="1"/>
</dbReference>
<name>A0A2R5GME5_9STRA</name>
<sequence length="2169" mass="236677">MVRRNRKLVLRGRQPVPAHGRDIYAAKDGPGGSRTPSREALWQQVAKCSNASAARRLVEALLHADHLLGRVAKLSSAKGAVKTGKWCALAAHSETPCSCQRQGEAMHCEDHAALISICTHILGAPVPLKLRQAASAVLQACLDKHPSLETVLAARIEARVAELCARASRVVDKIDVALGIRNFVLSSACRDILVDRVDPGLLLRTLRLLQRDLNIPALAAGPDTALDASVALANAEVPVQALMEYLQAPGACTRIASTGPADREEARGMAQESLFPWVNAAADSDVAAATKSIEMFAGISIVRLDLTFCAPDEVRRAIVKLCEVQSGSQVGGKPTDTVTGAGASAGAGTGAGAGAGADTACSAPNVAASSAASAHSSSMPSSVAAPAASDSLDDKASENSDPRALVALLAASCTEPAAALLLRNLLACVPRSLLLAADTNTNETAQDNVETVSERIFAKLMAISEAHVFNATVQGYCLTGLEAWCKLFKQGLHLLEMPALLLWRSHGKKCCLALLDFVLDNWSQGSRKARYYLEPLFNASLEVLEAVAFADPASIPQPFVAERDHALAARGTLLRRLLQEVTLHEPGSQTTNLRAALLAVGRFLEHDGARGLLDVDPNIMPALLRCFEEHGQVFTVSTKLFRDMASNLEEREGLDARPIWLEPLLDAITKGDTSAAEQVATRIVPELLSSVSGITCLTLQEALEKRKPALEDQLRLWGALSSAGLRVEFAAFDDNSSSGKSPRSPRSPMSRSPALASTKVVRIPSEAVRHGLEHADDLVQLRAVKLVLCPTKKQRMPSAEVLRLARVVYSCTVHKSVSESCAQGLRRSSQLFFEWISIALVQSRRADDEHVTDKDRAAVLDFLKWFKRTMIEQIYPDMPRERSSMVLSHLSIMFEVFSTSPDICRLEHQDHTFSLLSLVRDVHEQPRTLALQVLRRVPAPLPGLDTWTAVHKLVKWALLLAKSLKVRNARGGSTLLQLVYERYVLGEGWAVGLRGEPTSREDPGIQARMDVARMHLSCAEAFKCERAEKAYNVGSIIVREADVDILARGFSRELPGNTHAEETAFMKIGGFDEKDEDVDDIARGGAKGTTIYTTMEPCSKRLSGNRPCTSRCIAAGVKRVVVGVREPSKFVECTGTRELREAGLQVDYLTGTDQRLKERCMEPNMFLFPDEGPVEPFQEQASDNFEAEAVGQNLPRDLVARAFLADLIKLYREPGAESCFGLLQAFRNCWEVSESTLRRDPDAWVQVAEDSLNVLNKACELAAAVVCKKQTDADDGSDLDDEDEDMEQLSDDDDGAVDADNSGDNTTTMNAASKEGGSSSRRGDDNLILMDRPIHNNENVVVSDWLVIREVTMCMETIVRTCPLELETDAFVLAAPRVAAIGVVQLQLLIRLRHMGAIRVVGNSFQGIAARLLRLRKSPALSKLPMQWTNYLLHRLEGGLQGFYLRRSVGFASAFLALACAEPRAGRTVLLERMVTRLMLLASNAEDMRIRVHGLNILKMLFEDGSLQHELQEYLPQLLLLSLRGFRNDNWQVRNSSMMVFARVIQRAFGQENMRVSRTMGAVLVNSAFFMQRYGDVFLAVLENLRRIVNEQRLGHNKMGAMDPSLYPMLLILSRLRPAFVSPEGEEEAFVGEHKEAWEAGNKDVLPFLPLLLACASQPHVMARSMASRALASLCPEFRLLDTIREILAMLSDSCASSPPRLGHNHAHGLLLQLTQLLVTIRERKLHTGPRASEAIGALEAPLSNALRAVLESCGPSSMVYTATWDALWNFSLLRPRAALSAPILDLAKRAGDSPWQTEDSVALSCRLLASNFLVENLRSEDCRRRLAALRAAKDVATGSSPLAQEVLEAAEHVTLTEAGVFFYPELIARMDLLASSEGQRSPAVAQRLLTMFHSQVCVGEGAQGAVVRALGRYAASQREVQVALAAIIHDCAKPVQSTLLRSAALEALGTSGVLEVSNPSLAFAWRALLALAQDEVDNLRRGALAMAGRQVPSLRALPQCEPLVVRALLRHMFETLDGSAWVEVRAAAWAQCGELHPGPRALAASPRDLGLLKERVFMVEPDNIYAEPLNLLRDVMEAQQHTHDAVVQEAGVQEVLDFTALERLVRETAWPGGVSFHHDAFAHLCRAALAGSRECKARLLRTLDPEGVAPLHPALRRLLAVARKRALE</sequence>
<keyword evidence="6" id="KW-1185">Reference proteome</keyword>
<proteinExistence type="inferred from homology"/>
<feature type="compositionally biased region" description="Polar residues" evidence="3">
    <location>
        <begin position="1306"/>
        <end position="1320"/>
    </location>
</feature>
<feature type="domain" description="CMP/dCMP-type deaminase" evidence="4">
    <location>
        <begin position="1011"/>
        <end position="1147"/>
    </location>
</feature>
<dbReference type="InterPro" id="IPR056842">
    <property type="entry name" value="THADA-like_TPR_C"/>
</dbReference>
<dbReference type="InterPro" id="IPR019442">
    <property type="entry name" value="THADA/TRM732_DUF2428"/>
</dbReference>
<evidence type="ECO:0000256" key="3">
    <source>
        <dbReference type="SAM" id="MobiDB-lite"/>
    </source>
</evidence>
<evidence type="ECO:0000259" key="4">
    <source>
        <dbReference type="PROSITE" id="PS51747"/>
    </source>
</evidence>
<dbReference type="InterPro" id="IPR016193">
    <property type="entry name" value="Cytidine_deaminase-like"/>
</dbReference>
<reference evidence="5 6" key="1">
    <citation type="submission" date="2017-12" db="EMBL/GenBank/DDBJ databases">
        <title>Sequencing, de novo assembly and annotation of complete genome of a new Thraustochytrid species, strain FCC1311.</title>
        <authorList>
            <person name="Sedici K."/>
            <person name="Godart F."/>
            <person name="Aiese Cigliano R."/>
            <person name="Sanseverino W."/>
            <person name="Barakat M."/>
            <person name="Ortet P."/>
            <person name="Marechal E."/>
            <person name="Cagnac O."/>
            <person name="Amato A."/>
        </authorList>
    </citation>
    <scope>NUCLEOTIDE SEQUENCE [LARGE SCALE GENOMIC DNA]</scope>
</reference>
<protein>
    <submittedName>
        <fullName evidence="5">Thyroid adenoma-associated protein</fullName>
    </submittedName>
</protein>
<feature type="compositionally biased region" description="Acidic residues" evidence="3">
    <location>
        <begin position="1273"/>
        <end position="1297"/>
    </location>
</feature>
<dbReference type="PANTHER" id="PTHR14387:SF0">
    <property type="entry name" value="DUF2428 DOMAIN-CONTAINING PROTEIN"/>
    <property type="match status" value="1"/>
</dbReference>
<dbReference type="PROSITE" id="PS51747">
    <property type="entry name" value="CYT_DCMP_DEAMINASES_2"/>
    <property type="match status" value="1"/>
</dbReference>
<dbReference type="Pfam" id="PF18785">
    <property type="entry name" value="Inv-AAD"/>
    <property type="match status" value="1"/>
</dbReference>
<dbReference type="Proteomes" id="UP000241890">
    <property type="component" value="Unassembled WGS sequence"/>
</dbReference>
<dbReference type="InterPro" id="IPR002125">
    <property type="entry name" value="CMP_dCMP_dom"/>
</dbReference>
<feature type="region of interest" description="Disordered" evidence="3">
    <location>
        <begin position="733"/>
        <end position="755"/>
    </location>
</feature>
<organism evidence="5 6">
    <name type="scientific">Hondaea fermentalgiana</name>
    <dbReference type="NCBI Taxonomy" id="2315210"/>
    <lineage>
        <taxon>Eukaryota</taxon>
        <taxon>Sar</taxon>
        <taxon>Stramenopiles</taxon>
        <taxon>Bigyra</taxon>
        <taxon>Labyrinthulomycetes</taxon>
        <taxon>Thraustochytrida</taxon>
        <taxon>Thraustochytriidae</taxon>
        <taxon>Hondaea</taxon>
    </lineage>
</organism>
<dbReference type="Gene3D" id="3.40.140.10">
    <property type="entry name" value="Cytidine Deaminase, domain 2"/>
    <property type="match status" value="1"/>
</dbReference>
<keyword evidence="2" id="KW-0819">tRNA processing</keyword>
<dbReference type="GO" id="GO:0030488">
    <property type="term" value="P:tRNA methylation"/>
    <property type="evidence" value="ECO:0007669"/>
    <property type="project" value="TreeGrafter"/>
</dbReference>